<dbReference type="CDD" id="cd07177">
    <property type="entry name" value="terB_like"/>
    <property type="match status" value="1"/>
</dbReference>
<evidence type="ECO:0008006" key="3">
    <source>
        <dbReference type="Google" id="ProtNLM"/>
    </source>
</evidence>
<reference evidence="2" key="1">
    <citation type="submission" date="2017-04" db="EMBL/GenBank/DDBJ databases">
        <authorList>
            <person name="Varghese N."/>
            <person name="Submissions S."/>
        </authorList>
    </citation>
    <scope>NUCLEOTIDE SEQUENCE [LARGE SCALE GENOMIC DNA]</scope>
    <source>
        <strain evidence="2">USBA 82</strain>
    </source>
</reference>
<dbReference type="OrthoDB" id="7628592at2"/>
<dbReference type="STRING" id="561720.SAMN06275492_10290"/>
<organism evidence="1 2">
    <name type="scientific">Dethiosulfovibrio salsuginis</name>
    <dbReference type="NCBI Taxonomy" id="561720"/>
    <lineage>
        <taxon>Bacteria</taxon>
        <taxon>Thermotogati</taxon>
        <taxon>Synergistota</taxon>
        <taxon>Synergistia</taxon>
        <taxon>Synergistales</taxon>
        <taxon>Dethiosulfovibrionaceae</taxon>
        <taxon>Dethiosulfovibrio</taxon>
    </lineage>
</organism>
<dbReference type="Proteomes" id="UP000193355">
    <property type="component" value="Unassembled WGS sequence"/>
</dbReference>
<dbReference type="AlphaFoldDB" id="A0A1X7II77"/>
<evidence type="ECO:0000313" key="2">
    <source>
        <dbReference type="Proteomes" id="UP000193355"/>
    </source>
</evidence>
<name>A0A1X7II77_9BACT</name>
<accession>A0A1X7II77</accession>
<keyword evidence="2" id="KW-1185">Reference proteome</keyword>
<dbReference type="EMBL" id="FXBB01000002">
    <property type="protein sequence ID" value="SMG14577.1"/>
    <property type="molecule type" value="Genomic_DNA"/>
</dbReference>
<proteinExistence type="predicted"/>
<evidence type="ECO:0000313" key="1">
    <source>
        <dbReference type="EMBL" id="SMG14577.1"/>
    </source>
</evidence>
<protein>
    <recommendedName>
        <fullName evidence="3">Tellurite resistance protein TerB</fullName>
    </recommendedName>
</protein>
<dbReference type="RefSeq" id="WP_085543706.1">
    <property type="nucleotide sequence ID" value="NZ_FXBB01000002.1"/>
</dbReference>
<dbReference type="SUPFAM" id="SSF158682">
    <property type="entry name" value="TerB-like"/>
    <property type="match status" value="1"/>
</dbReference>
<dbReference type="InterPro" id="IPR029024">
    <property type="entry name" value="TerB-like"/>
</dbReference>
<gene>
    <name evidence="1" type="ORF">SAMN06275492_10290</name>
</gene>
<sequence length="132" mass="14447">MSKVDLKAFADEILADGVIDEQEVARIKEVIFEDGVIDKEEAEFLFSLNDAVSGKANCPQWKDLMVEAIVSYLLDDEKSPGSVDDDEGKWLVAMIEGDGKLDDVEKAVLLALSEKASSISPELKSKLDSLVQ</sequence>